<keyword evidence="2" id="KW-1185">Reference proteome</keyword>
<accession>E3SL55</accession>
<dbReference type="OrthoDB" id="5632at10239"/>
<dbReference type="KEGG" id="vg:10328706"/>
<dbReference type="InterPro" id="IPR031997">
    <property type="entry name" value="T4-gp15_tss"/>
</dbReference>
<evidence type="ECO:0000313" key="1">
    <source>
        <dbReference type="EMBL" id="ADO98203.1"/>
    </source>
</evidence>
<dbReference type="Pfam" id="PF16724">
    <property type="entry name" value="T4-gp15_tss"/>
    <property type="match status" value="1"/>
</dbReference>
<organism evidence="1 2">
    <name type="scientific">Synechococcus phage S-SSM7</name>
    <dbReference type="NCBI Taxonomy" id="445686"/>
    <lineage>
        <taxon>Viruses</taxon>
        <taxon>Duplodnaviria</taxon>
        <taxon>Heunggongvirae</taxon>
        <taxon>Uroviricota</taxon>
        <taxon>Caudoviricetes</taxon>
        <taxon>Pantevenvirales</taxon>
        <taxon>Kyanoviridae</taxon>
        <taxon>Lipsvirus</taxon>
        <taxon>Lipsvirus ssm7</taxon>
    </lineage>
</organism>
<name>E3SL55_9CAUD</name>
<proteinExistence type="predicted"/>
<dbReference type="RefSeq" id="YP_004324190.1">
    <property type="nucleotide sequence ID" value="NC_015287.1"/>
</dbReference>
<sequence>MLTNHFYHEIIRKTIVSFGTLFNNIEIQHTDKSGKAVSVIKVPVSYGPQQKFLARVTQGRDYQDGVGTTLTLPRMSFEVIGMTYDSTRKVSTMQSFKSVNTKTNKMVKAFMPVPYNINMQLSILSKLNEDAIQILEQILPYFQPAFNLTVDLVDVIGEKRDMPITLEGIQMEDNYEDDFLTRRALVYTLNFVCKTYLFGPINNSSEGLIKKVQTDYYSDTENLKIASRQQRYTAVPVALKDYTKDDTARTNQVIDTVVTAFNVNSATPFKKGDYIQIDDEKMLIRGVSGNRLTVNRGQYSSEIVSHDINIPIHAINAQDDNKVVEKVIEFGDDFGFGETVTDFNSDGTIYSETQQRDVEQ</sequence>
<dbReference type="GeneID" id="10328706"/>
<dbReference type="Gene3D" id="3.30.2000.40">
    <property type="entry name" value="Myoviridae tail sheath stabiliser"/>
    <property type="match status" value="1"/>
</dbReference>
<dbReference type="EMBL" id="GU071098">
    <property type="protein sequence ID" value="ADO98203.1"/>
    <property type="molecule type" value="Genomic_DNA"/>
</dbReference>
<dbReference type="Proteomes" id="UP000006527">
    <property type="component" value="Segment"/>
</dbReference>
<reference evidence="1 2" key="1">
    <citation type="journal article" date="2010" name="Environ. Microbiol.">
        <title>Genomic analysis of oceanic cyanobacterial myoviruses compared with T4-like myoviruses from diverse hosts and environments.</title>
        <authorList>
            <person name="Sullivan M.B."/>
            <person name="Huang K.H."/>
            <person name="Ignacio-Espinoza J.C."/>
            <person name="Berlin A.M."/>
            <person name="Kelly L."/>
            <person name="Weigele P.R."/>
            <person name="DeFrancesco A.S."/>
            <person name="Kern S.E."/>
            <person name="Thompson L.R."/>
            <person name="Young S."/>
            <person name="Yandava C."/>
            <person name="Fu R."/>
            <person name="Krastins B."/>
            <person name="Chase M."/>
            <person name="Sarracino D."/>
            <person name="Osburne M.S."/>
            <person name="Henn M.R."/>
            <person name="Chisholm S.W."/>
        </authorList>
    </citation>
    <scope>NUCLEOTIDE SEQUENCE [LARGE SCALE GENOMIC DNA]</scope>
    <source>
        <strain evidence="1">8109-3</strain>
    </source>
</reference>
<evidence type="ECO:0000313" key="2">
    <source>
        <dbReference type="Proteomes" id="UP000006527"/>
    </source>
</evidence>
<dbReference type="InterPro" id="IPR038553">
    <property type="entry name" value="T4-gp15_tss_sf"/>
</dbReference>
<gene>
    <name evidence="1" type="primary">gp15</name>
    <name evidence="1" type="ORF">SSSM7_137</name>
</gene>
<protein>
    <submittedName>
        <fullName evidence="1">Proximal tail sheath stabilization</fullName>
    </submittedName>
</protein>